<reference evidence="1" key="2">
    <citation type="submission" date="2020-09" db="EMBL/GenBank/DDBJ databases">
        <authorList>
            <person name="Sun Q."/>
            <person name="Zhou Y."/>
        </authorList>
    </citation>
    <scope>NUCLEOTIDE SEQUENCE</scope>
    <source>
        <strain evidence="1">CGMCC 1.12195</strain>
    </source>
</reference>
<proteinExistence type="predicted"/>
<gene>
    <name evidence="1" type="ORF">GCM10007415_22810</name>
</gene>
<evidence type="ECO:0000313" key="1">
    <source>
        <dbReference type="EMBL" id="GGG88245.1"/>
    </source>
</evidence>
<dbReference type="EMBL" id="BMER01000001">
    <property type="protein sequence ID" value="GGG88245.1"/>
    <property type="molecule type" value="Genomic_DNA"/>
</dbReference>
<dbReference type="AlphaFoldDB" id="A0A917HSX2"/>
<organism evidence="1 2">
    <name type="scientific">Parapedobacter pyrenivorans</name>
    <dbReference type="NCBI Taxonomy" id="1305674"/>
    <lineage>
        <taxon>Bacteria</taxon>
        <taxon>Pseudomonadati</taxon>
        <taxon>Bacteroidota</taxon>
        <taxon>Sphingobacteriia</taxon>
        <taxon>Sphingobacteriales</taxon>
        <taxon>Sphingobacteriaceae</taxon>
        <taxon>Parapedobacter</taxon>
    </lineage>
</organism>
<name>A0A917HSX2_9SPHI</name>
<dbReference type="Proteomes" id="UP000660862">
    <property type="component" value="Unassembled WGS sequence"/>
</dbReference>
<comment type="caution">
    <text evidence="1">The sequence shown here is derived from an EMBL/GenBank/DDBJ whole genome shotgun (WGS) entry which is preliminary data.</text>
</comment>
<evidence type="ECO:0000313" key="2">
    <source>
        <dbReference type="Proteomes" id="UP000660862"/>
    </source>
</evidence>
<reference evidence="1" key="1">
    <citation type="journal article" date="2014" name="Int. J. Syst. Evol. Microbiol.">
        <title>Complete genome sequence of Corynebacterium casei LMG S-19264T (=DSM 44701T), isolated from a smear-ripened cheese.</title>
        <authorList>
            <consortium name="US DOE Joint Genome Institute (JGI-PGF)"/>
            <person name="Walter F."/>
            <person name="Albersmeier A."/>
            <person name="Kalinowski J."/>
            <person name="Ruckert C."/>
        </authorList>
    </citation>
    <scope>NUCLEOTIDE SEQUENCE</scope>
    <source>
        <strain evidence="1">CGMCC 1.12195</strain>
    </source>
</reference>
<sequence>MVSKAKHDTIQGERVKSVEELMIANFLYLNGIEYEYEKPYPHGAIMYRPDFYLKDYDIYLEHFGVDEAFWVSNPKLRKELD</sequence>
<accession>A0A917HSX2</accession>
<protein>
    <submittedName>
        <fullName evidence="1">Uncharacterized protein</fullName>
    </submittedName>
</protein>
<keyword evidence="2" id="KW-1185">Reference proteome</keyword>
<dbReference type="Gene3D" id="3.40.91.30">
    <property type="match status" value="1"/>
</dbReference>